<dbReference type="AlphaFoldDB" id="A0A4D6WRL7"/>
<dbReference type="Pfam" id="PF13655">
    <property type="entry name" value="RVT_N"/>
    <property type="match status" value="1"/>
</dbReference>
<dbReference type="EMBL" id="MK814609">
    <property type="protein sequence ID" value="QCI04195.1"/>
    <property type="molecule type" value="Genomic_DNA"/>
</dbReference>
<reference evidence="2" key="1">
    <citation type="journal article" date="2019" name="Mol. Phylogenet. Evol.">
        <title>Morphological evolution and classification of the red algal order Ceramiales inferred using plastid phylogenomics.</title>
        <authorList>
            <person name="Diaz-Tapia P."/>
            <person name="Pasella M.M."/>
            <person name="Verbruggen H."/>
            <person name="Maggs C.A."/>
        </authorList>
    </citation>
    <scope>NUCLEOTIDE SEQUENCE</scope>
    <source>
        <strain evidence="2">PD2933</strain>
    </source>
</reference>
<feature type="domain" description="Reverse transcriptase N-terminal" evidence="1">
    <location>
        <begin position="5"/>
        <end position="78"/>
    </location>
</feature>
<evidence type="ECO:0000259" key="1">
    <source>
        <dbReference type="Pfam" id="PF13655"/>
    </source>
</evidence>
<keyword evidence="2" id="KW-0934">Plastid</keyword>
<evidence type="ECO:0000313" key="2">
    <source>
        <dbReference type="EMBL" id="QCI04195.1"/>
    </source>
</evidence>
<name>A0A4D6WRL7_9FLOR</name>
<protein>
    <recommendedName>
        <fullName evidence="1">Reverse transcriptase N-terminal domain-containing protein</fullName>
    </recommendedName>
</protein>
<sequence>MLKSWMAFPWNNFYTRILNIQIKILKATKSYNQQLLYKLQNYLFNSIELRIICIEYIIQKINSINKLGINNIYISNKQKILIFKLLFNVYISPDSNLYFILENVKQNMIYYCIKPEWQVKIYSFTDVNPKFHISKLNAMYCINYSILNKIKSFKYFNQYFKYCYYNHCLIKCMKTNIYNFSFYTFLNNHLINILLEVYFNYSSWLNFFNYCLSNNKYSERCFIFSLKPKKIYHSLKHYVCFDNSRQYIKLFNMNQCFQKILDFDIPDIYNIKTVIYKLINNQIFVFFRKKSQKFTNIYYFNNSNLKLNKYVYLLLYNTLYYFHQ</sequence>
<reference evidence="2" key="2">
    <citation type="submission" date="2019-04" db="EMBL/GenBank/DDBJ databases">
        <authorList>
            <person name="Pasella M."/>
        </authorList>
    </citation>
    <scope>NUCLEOTIDE SEQUENCE</scope>
    <source>
        <strain evidence="2">PD2933</strain>
    </source>
</reference>
<dbReference type="InterPro" id="IPR025960">
    <property type="entry name" value="RVT_N"/>
</dbReference>
<accession>A0A4D6WRL7</accession>
<gene>
    <name evidence="2" type="primary">orf324</name>
</gene>
<geneLocation type="plastid" evidence="2"/>
<proteinExistence type="predicted"/>
<organism evidence="2">
    <name type="scientific">Anotrichium furcellatum</name>
    <dbReference type="NCBI Taxonomy" id="41999"/>
    <lineage>
        <taxon>Eukaryota</taxon>
        <taxon>Rhodophyta</taxon>
        <taxon>Florideophyceae</taxon>
        <taxon>Rhodymeniophycidae</taxon>
        <taxon>Ceramiales</taxon>
        <taxon>Ceramiaceae</taxon>
        <taxon>Anotrichium</taxon>
    </lineage>
</organism>